<dbReference type="Pfam" id="PF04392">
    <property type="entry name" value="ABC_sub_bind"/>
    <property type="match status" value="1"/>
</dbReference>
<dbReference type="OrthoDB" id="9776955at2"/>
<dbReference type="AlphaFoldDB" id="A0A4R4EBS2"/>
<dbReference type="PROSITE" id="PS51257">
    <property type="entry name" value="PROKAR_LIPOPROTEIN"/>
    <property type="match status" value="1"/>
</dbReference>
<feature type="chain" id="PRO_5039172309" evidence="1">
    <location>
        <begin position="21"/>
        <end position="356"/>
    </location>
</feature>
<evidence type="ECO:0000313" key="2">
    <source>
        <dbReference type="EMBL" id="TCZ77129.1"/>
    </source>
</evidence>
<reference evidence="2 3" key="1">
    <citation type="submission" date="2019-03" db="EMBL/GenBank/DDBJ databases">
        <authorList>
            <person name="Kim M.K.M."/>
        </authorList>
    </citation>
    <scope>NUCLEOTIDE SEQUENCE [LARGE SCALE GENOMIC DNA]</scope>
    <source>
        <strain evidence="2 3">18JY21-1</strain>
    </source>
</reference>
<sequence>MKAKKSFMLVMMTFVLVLFAGCGAKTATEGGSGAGTPAPATNAPEAGKKVKIGISQIIEHPSLDEARKGFLAALKDNGFIEGENLEIDYKNAQGDAPTQATIAQKFVADKKDLILGIATPTAQAIAQATQATPEGKNIPVLFTAVTDAQVAKLVQSNEKPGGNVTGTVDMKPDAVVKLMEFIAKNVPGVTDVGIVYSPSEANSVVNVKMAEDALTNLGLKVVKTAATNTNEVQTAAQQLVGKVQAIYVPSDNTVVGALDTVIQVADKNKIPLFVPEKDSVQKGGAISYGFEYYDLGYATGKMAVEILKNGKKPADIPVGYAEKIGLAINLKAAEKQGLHITDEMKAEAKANNYLFE</sequence>
<dbReference type="Gene3D" id="3.40.50.2300">
    <property type="match status" value="2"/>
</dbReference>
<dbReference type="PANTHER" id="PTHR35271">
    <property type="entry name" value="ABC TRANSPORTER, SUBSTRATE-BINDING LIPOPROTEIN-RELATED"/>
    <property type="match status" value="1"/>
</dbReference>
<dbReference type="SUPFAM" id="SSF53822">
    <property type="entry name" value="Periplasmic binding protein-like I"/>
    <property type="match status" value="1"/>
</dbReference>
<keyword evidence="3" id="KW-1185">Reference proteome</keyword>
<organism evidence="2 3">
    <name type="scientific">Paenibacillus albiflavus</name>
    <dbReference type="NCBI Taxonomy" id="2545760"/>
    <lineage>
        <taxon>Bacteria</taxon>
        <taxon>Bacillati</taxon>
        <taxon>Bacillota</taxon>
        <taxon>Bacilli</taxon>
        <taxon>Bacillales</taxon>
        <taxon>Paenibacillaceae</taxon>
        <taxon>Paenibacillus</taxon>
    </lineage>
</organism>
<name>A0A4R4EBS2_9BACL</name>
<dbReference type="InterPro" id="IPR028082">
    <property type="entry name" value="Peripla_BP_I"/>
</dbReference>
<dbReference type="RefSeq" id="WP_132418229.1">
    <property type="nucleotide sequence ID" value="NZ_SKFG01000010.1"/>
</dbReference>
<dbReference type="InterPro" id="IPR007487">
    <property type="entry name" value="ABC_transpt-TYRBP-like"/>
</dbReference>
<feature type="signal peptide" evidence="1">
    <location>
        <begin position="1"/>
        <end position="20"/>
    </location>
</feature>
<dbReference type="EMBL" id="SKFG01000010">
    <property type="protein sequence ID" value="TCZ77129.1"/>
    <property type="molecule type" value="Genomic_DNA"/>
</dbReference>
<protein>
    <submittedName>
        <fullName evidence="2">ABC transporter substrate-binding protein</fullName>
    </submittedName>
</protein>
<evidence type="ECO:0000256" key="1">
    <source>
        <dbReference type="SAM" id="SignalP"/>
    </source>
</evidence>
<gene>
    <name evidence="2" type="ORF">E0485_11740</name>
</gene>
<proteinExistence type="predicted"/>
<dbReference type="Proteomes" id="UP000295418">
    <property type="component" value="Unassembled WGS sequence"/>
</dbReference>
<accession>A0A4R4EBS2</accession>
<dbReference type="PANTHER" id="PTHR35271:SF1">
    <property type="entry name" value="ABC TRANSPORTER, SUBSTRATE-BINDING LIPOPROTEIN"/>
    <property type="match status" value="1"/>
</dbReference>
<dbReference type="CDD" id="cd06325">
    <property type="entry name" value="PBP1_ABC_unchar_transporter"/>
    <property type="match status" value="1"/>
</dbReference>
<comment type="caution">
    <text evidence="2">The sequence shown here is derived from an EMBL/GenBank/DDBJ whole genome shotgun (WGS) entry which is preliminary data.</text>
</comment>
<evidence type="ECO:0000313" key="3">
    <source>
        <dbReference type="Proteomes" id="UP000295418"/>
    </source>
</evidence>
<keyword evidence="1" id="KW-0732">Signal</keyword>